<evidence type="ECO:0000256" key="1">
    <source>
        <dbReference type="SAM" id="MobiDB-lite"/>
    </source>
</evidence>
<proteinExistence type="predicted"/>
<evidence type="ECO:0000313" key="2">
    <source>
        <dbReference type="EMBL" id="AAW74675.1"/>
    </source>
</evidence>
<dbReference type="EMBL" id="AE013598">
    <property type="protein sequence ID" value="AAW74675.1"/>
    <property type="molecule type" value="Genomic_DNA"/>
</dbReference>
<feature type="compositionally biased region" description="Basic residues" evidence="1">
    <location>
        <begin position="1"/>
        <end position="14"/>
    </location>
</feature>
<gene>
    <name evidence="2" type="ordered locus">XOO1421</name>
</gene>
<sequence>MHHSHARVRARHPRPLGDCSLRGVSRYHASDRRQALQTHVTMRAVIEHQHQTQHQRADGRIQHLARRQHEKNDRHQHRVEAHLHLAGAPAALALQIDRQDADAAQAATVADEKQNAQPRQHATDDRRKQRLDMRVLGPARQQVGKRPAGSHRHKGFQGESPTHAAHAQPVERQIDQHEHQAKIPVQRVVQQKGHARHAADHQPALGKDGQTQRCDQGRQHHALHILCNRMMERVVVGGSTSRIRWRR</sequence>
<feature type="compositionally biased region" description="Basic and acidic residues" evidence="1">
    <location>
        <begin position="121"/>
        <end position="133"/>
    </location>
</feature>
<feature type="region of interest" description="Disordered" evidence="1">
    <location>
        <begin position="104"/>
        <end position="166"/>
    </location>
</feature>
<dbReference type="AlphaFoldDB" id="Q5H2Z6"/>
<protein>
    <submittedName>
        <fullName evidence="2">Uncharacterized protein</fullName>
    </submittedName>
</protein>
<feature type="region of interest" description="Disordered" evidence="1">
    <location>
        <begin position="1"/>
        <end position="22"/>
    </location>
</feature>
<name>Q5H2Z6_XANOR</name>
<keyword evidence="3" id="KW-1185">Reference proteome</keyword>
<dbReference type="Proteomes" id="UP000006735">
    <property type="component" value="Chromosome"/>
</dbReference>
<organism evidence="2 3">
    <name type="scientific">Xanthomonas oryzae pv. oryzae (strain KACC10331 / KXO85)</name>
    <dbReference type="NCBI Taxonomy" id="291331"/>
    <lineage>
        <taxon>Bacteria</taxon>
        <taxon>Pseudomonadati</taxon>
        <taxon>Pseudomonadota</taxon>
        <taxon>Gammaproteobacteria</taxon>
        <taxon>Lysobacterales</taxon>
        <taxon>Lysobacteraceae</taxon>
        <taxon>Xanthomonas</taxon>
    </lineage>
</organism>
<feature type="region of interest" description="Disordered" evidence="1">
    <location>
        <begin position="191"/>
        <end position="216"/>
    </location>
</feature>
<reference evidence="2 3" key="1">
    <citation type="journal article" date="2005" name="Nucleic Acids Res.">
        <title>The genome sequence of Xanthomonas oryzae pathovar oryzae KACC10331, the bacterial blight pathogen of rice.</title>
        <authorList>
            <person name="Lee B.M."/>
            <person name="Park Y.J."/>
            <person name="Park D.S."/>
            <person name="Kang H.W."/>
            <person name="Kim J.G."/>
            <person name="Song E.S."/>
            <person name="Park I.C."/>
            <person name="Yoon U.H."/>
            <person name="Hahn J.H."/>
            <person name="Koo B.S."/>
            <person name="Lee G.B."/>
            <person name="Kim H."/>
            <person name="Park H.S."/>
            <person name="Yoon K.O."/>
            <person name="Kim J.H."/>
            <person name="Jung C.H."/>
            <person name="Koh N.H."/>
            <person name="Seo J.S."/>
            <person name="Go S.J."/>
        </authorList>
    </citation>
    <scope>NUCLEOTIDE SEQUENCE [LARGE SCALE GENOMIC DNA]</scope>
    <source>
        <strain evidence="3">KACC10331 / KXO85</strain>
    </source>
</reference>
<evidence type="ECO:0000313" key="3">
    <source>
        <dbReference type="Proteomes" id="UP000006735"/>
    </source>
</evidence>
<accession>Q5H2Z6</accession>
<dbReference type="HOGENOM" id="CLU_1124181_0_0_6"/>
<dbReference type="KEGG" id="xoo:XOO1421"/>